<dbReference type="AlphaFoldDB" id="A0A0A9A3W9"/>
<dbReference type="EMBL" id="GBRH01251526">
    <property type="protein sequence ID" value="JAD46369.1"/>
    <property type="molecule type" value="Transcribed_RNA"/>
</dbReference>
<reference evidence="1" key="1">
    <citation type="submission" date="2014-09" db="EMBL/GenBank/DDBJ databases">
        <authorList>
            <person name="Magalhaes I.L.F."/>
            <person name="Oliveira U."/>
            <person name="Santos F.R."/>
            <person name="Vidigal T.H.D.A."/>
            <person name="Brescovit A.D."/>
            <person name="Santos A.J."/>
        </authorList>
    </citation>
    <scope>NUCLEOTIDE SEQUENCE</scope>
    <source>
        <tissue evidence="1">Shoot tissue taken approximately 20 cm above the soil surface</tissue>
    </source>
</reference>
<name>A0A0A9A3W9_ARUDO</name>
<reference evidence="1" key="2">
    <citation type="journal article" date="2015" name="Data Brief">
        <title>Shoot transcriptome of the giant reed, Arundo donax.</title>
        <authorList>
            <person name="Barrero R.A."/>
            <person name="Guerrero F.D."/>
            <person name="Moolhuijzen P."/>
            <person name="Goolsby J.A."/>
            <person name="Tidwell J."/>
            <person name="Bellgard S.E."/>
            <person name="Bellgard M.I."/>
        </authorList>
    </citation>
    <scope>NUCLEOTIDE SEQUENCE</scope>
    <source>
        <tissue evidence="1">Shoot tissue taken approximately 20 cm above the soil surface</tissue>
    </source>
</reference>
<accession>A0A0A9A3W9</accession>
<evidence type="ECO:0000313" key="1">
    <source>
        <dbReference type="EMBL" id="JAD46369.1"/>
    </source>
</evidence>
<organism evidence="1">
    <name type="scientific">Arundo donax</name>
    <name type="common">Giant reed</name>
    <name type="synonym">Donax arundinaceus</name>
    <dbReference type="NCBI Taxonomy" id="35708"/>
    <lineage>
        <taxon>Eukaryota</taxon>
        <taxon>Viridiplantae</taxon>
        <taxon>Streptophyta</taxon>
        <taxon>Embryophyta</taxon>
        <taxon>Tracheophyta</taxon>
        <taxon>Spermatophyta</taxon>
        <taxon>Magnoliopsida</taxon>
        <taxon>Liliopsida</taxon>
        <taxon>Poales</taxon>
        <taxon>Poaceae</taxon>
        <taxon>PACMAD clade</taxon>
        <taxon>Arundinoideae</taxon>
        <taxon>Arundineae</taxon>
        <taxon>Arundo</taxon>
    </lineage>
</organism>
<protein>
    <submittedName>
        <fullName evidence="1">Uncharacterized protein</fullName>
    </submittedName>
</protein>
<sequence length="26" mass="2968">MNFTYCLNAWESSALYGDSRLPVCRA</sequence>
<proteinExistence type="predicted"/>